<dbReference type="CDD" id="cd00161">
    <property type="entry name" value="beta-trefoil_Ricin-like"/>
    <property type="match status" value="2"/>
</dbReference>
<evidence type="ECO:0000256" key="2">
    <source>
        <dbReference type="SAM" id="MobiDB-lite"/>
    </source>
</evidence>
<dbReference type="Gene3D" id="2.80.10.50">
    <property type="match status" value="3"/>
</dbReference>
<dbReference type="Gene3D" id="2.60.120.260">
    <property type="entry name" value="Galactose-binding domain-like"/>
    <property type="match status" value="4"/>
</dbReference>
<dbReference type="InterPro" id="IPR008979">
    <property type="entry name" value="Galactose-bd-like_sf"/>
</dbReference>
<dbReference type="Proteomes" id="UP000289856">
    <property type="component" value="Chromosome"/>
</dbReference>
<feature type="region of interest" description="Disordered" evidence="2">
    <location>
        <begin position="900"/>
        <end position="922"/>
    </location>
</feature>
<sequence length="1322" mass="141861">MWFSRFIQQVYSAGDDSQLWMLEDKGGGYYQVSSKQYSLSLSVAGSSIENGANVDVKTDGSLDSQRWSVEYTGPRTDIVEGHYYKIINKKSGRALQVADSSLISGAVAKQEGYQAYASQKWRIFWYSNGYVIENKHSGKILESSDLVGGGVAQSPFWWDTSKQQWTLERNANGNYKLKYAKAGTGFVMQPAGGSTDAGTVIQTTVDTDDDAQEWEIIEDPTNDAEFVPGNKVANGGFEEGSTGWNGGVITTDANTGSKAILVGPSPGGNGINQEIIGGITPGMKYRLTFSEKAAGGTEGIAVGLQFFSASDESLGIKTVYVGSNSYSKHVVESDPAPEGTSKIKIWVWNDKATESLYIDDVSLVQVVAEDGNLIVNGGFEWGTLGWNGGAIMTDTHTGSKALMIEPGPGGSGAGQVITNGIVPGTKYKLTFWEKAVGDGGGIAVGIQFFSANDESLGFQQKYVGSSNYTQQIIETDAAPEGTAKISVWVWNDKPAKTLYLDDVYVGPIVPEIIDERNMIKNGGFESGTNSWQGGELTTIAHTGINALLVGPNSGVNQIITEGITPGVQYKLTLWEKATGDGEGIEAALQFLSASDEDLGSFDLITGSTSYTQQMILSDPAPEGTKKIKVWVWNDQASRSLYLDDVSVIPILPEIHVDGNMITNGGFESGLSGWEGGKLIADGHSGTKALMVEPGTGTKQLITGGIVPGTKNRMTFWEKAVGGNEGIPVGFQYIDIHGNDLGLNVIYPSDSHYTEQIIELGAAPENTAKINVWIWNDKALTTLYVDDFSVVAVPEDEITSEVTSIDISGGGSLSIPESGSLTSPYTAVVKDQNGHSMDGHSVTWAIYNEEDQSISTLSINGAGLLTVDSTAETGDYKIKVSSNTNHEIKSEKIITLLKDDSGSHTNTNTNSYSNPTTSVTSKTNTSIAGNIRTISIVAQSTTDPITGAVTAVVEASTFKIIVNQAKEAEAYGQKIVVEIKVEANTDGKNIAIEIPREALRQMMETTKADLKVATSFATILFNPNAVASINNSSSVENIIISIRKVDKSSLSENIQAKVGDRPVYDFLIKMGSTEVSEFGNNNNILIDIPYAPKAGEKNNAIVVYYIDNIGALKTIRSKYDPATGNVTFNASHFSEYVVGYNEMIFSDVAVNSWYSEAIDFISARGIVNGVGDRKFVPDNNITRADFLIMVMNSYGIKLDTSVTDNFSDAGSKYYSNYLGTAKYLGLVSGLADNKYEPEALISRQDMVVILHRVLDNLSELPMNTSGKAMGSFKDANDVAGYAKAPMKLFTEAGILTGFGINLFPKATATRAQAAQVLYNLLSI</sequence>
<feature type="domain" description="SLH" evidence="3">
    <location>
        <begin position="1204"/>
        <end position="1263"/>
    </location>
</feature>
<dbReference type="InterPro" id="IPR001119">
    <property type="entry name" value="SLH_dom"/>
</dbReference>
<dbReference type="Gene3D" id="2.60.40.10">
    <property type="entry name" value="Immunoglobulins"/>
    <property type="match status" value="1"/>
</dbReference>
<protein>
    <recommendedName>
        <fullName evidence="3">SLH domain-containing protein</fullName>
    </recommendedName>
</protein>
<dbReference type="SUPFAM" id="SSF49785">
    <property type="entry name" value="Galactose-binding domain-like"/>
    <property type="match status" value="4"/>
</dbReference>
<dbReference type="InterPro" id="IPR035992">
    <property type="entry name" value="Ricin_B-like_lectins"/>
</dbReference>
<name>A0A3T1DBH5_9BACL</name>
<dbReference type="InterPro" id="IPR000772">
    <property type="entry name" value="Ricin_B_lectin"/>
</dbReference>
<dbReference type="PROSITE" id="PS51272">
    <property type="entry name" value="SLH"/>
    <property type="match status" value="3"/>
</dbReference>
<keyword evidence="1" id="KW-0378">Hydrolase</keyword>
<dbReference type="Pfam" id="PF00395">
    <property type="entry name" value="SLH"/>
    <property type="match status" value="2"/>
</dbReference>
<dbReference type="EMBL" id="AP019400">
    <property type="protein sequence ID" value="BBI35491.1"/>
    <property type="molecule type" value="Genomic_DNA"/>
</dbReference>
<evidence type="ECO:0000259" key="3">
    <source>
        <dbReference type="PROSITE" id="PS51272"/>
    </source>
</evidence>
<gene>
    <name evidence="4" type="ORF">KCTCHS21_48900</name>
</gene>
<dbReference type="SUPFAM" id="SSF50370">
    <property type="entry name" value="Ricin B-like lectins"/>
    <property type="match status" value="2"/>
</dbReference>
<reference evidence="4 5" key="1">
    <citation type="submission" date="2019-01" db="EMBL/GenBank/DDBJ databases">
        <title>Complete genome sequence of Cohnella hallensis HS21 isolated from Korean fir (Abies koreana) rhizospheric soil.</title>
        <authorList>
            <person name="Jiang L."/>
            <person name="Kang S.W."/>
            <person name="Kim S."/>
            <person name="Jung J."/>
            <person name="Kim C.Y."/>
            <person name="Kim D.H."/>
            <person name="Kim S.W."/>
            <person name="Lee J."/>
        </authorList>
    </citation>
    <scope>NUCLEOTIDE SEQUENCE [LARGE SCALE GENOMIC DNA]</scope>
    <source>
        <strain evidence="4 5">HS21</strain>
    </source>
</reference>
<dbReference type="InterPro" id="IPR003305">
    <property type="entry name" value="CenC_carb-bd"/>
</dbReference>
<feature type="domain" description="SLH" evidence="3">
    <location>
        <begin position="1268"/>
        <end position="1322"/>
    </location>
</feature>
<dbReference type="PROSITE" id="PS50231">
    <property type="entry name" value="RICIN_B_LECTIN"/>
    <property type="match status" value="2"/>
</dbReference>
<evidence type="ECO:0000313" key="4">
    <source>
        <dbReference type="EMBL" id="BBI35491.1"/>
    </source>
</evidence>
<dbReference type="KEGG" id="cohn:KCTCHS21_48900"/>
<dbReference type="GO" id="GO:0016798">
    <property type="term" value="F:hydrolase activity, acting on glycosyl bonds"/>
    <property type="evidence" value="ECO:0007669"/>
    <property type="project" value="InterPro"/>
</dbReference>
<dbReference type="InterPro" id="IPR013783">
    <property type="entry name" value="Ig-like_fold"/>
</dbReference>
<accession>A0A3T1DBH5</accession>
<keyword evidence="5" id="KW-1185">Reference proteome</keyword>
<evidence type="ECO:0000256" key="1">
    <source>
        <dbReference type="ARBA" id="ARBA00022801"/>
    </source>
</evidence>
<evidence type="ECO:0000313" key="5">
    <source>
        <dbReference type="Proteomes" id="UP000289856"/>
    </source>
</evidence>
<organism evidence="4 5">
    <name type="scientific">Cohnella abietis</name>
    <dbReference type="NCBI Taxonomy" id="2507935"/>
    <lineage>
        <taxon>Bacteria</taxon>
        <taxon>Bacillati</taxon>
        <taxon>Bacillota</taxon>
        <taxon>Bacilli</taxon>
        <taxon>Bacillales</taxon>
        <taxon>Paenibacillaceae</taxon>
        <taxon>Cohnella</taxon>
    </lineage>
</organism>
<dbReference type="Pfam" id="PF14200">
    <property type="entry name" value="RicinB_lectin_2"/>
    <property type="match status" value="2"/>
</dbReference>
<dbReference type="Pfam" id="PF02018">
    <property type="entry name" value="CBM_4_9"/>
    <property type="match status" value="1"/>
</dbReference>
<feature type="compositionally biased region" description="Low complexity" evidence="2">
    <location>
        <begin position="902"/>
        <end position="920"/>
    </location>
</feature>
<feature type="domain" description="SLH" evidence="3">
    <location>
        <begin position="1140"/>
        <end position="1203"/>
    </location>
</feature>
<proteinExistence type="predicted"/>